<keyword evidence="9" id="KW-0249">Electron transport</keyword>
<evidence type="ECO:0000256" key="12">
    <source>
        <dbReference type="ARBA" id="ARBA00023136"/>
    </source>
</evidence>
<feature type="transmembrane region" description="Helical" evidence="14">
    <location>
        <begin position="1252"/>
        <end position="1275"/>
    </location>
</feature>
<dbReference type="GO" id="GO:0046872">
    <property type="term" value="F:metal ion binding"/>
    <property type="evidence" value="ECO:0007669"/>
    <property type="project" value="UniProtKB-KW"/>
</dbReference>
<evidence type="ECO:0000256" key="9">
    <source>
        <dbReference type="ARBA" id="ARBA00022982"/>
    </source>
</evidence>
<evidence type="ECO:0000256" key="15">
    <source>
        <dbReference type="SAM" id="MobiDB-lite"/>
    </source>
</evidence>
<evidence type="ECO:0000256" key="3">
    <source>
        <dbReference type="ARBA" id="ARBA00009671"/>
    </source>
</evidence>
<organism evidence="17">
    <name type="scientific">Dermatophagoides farinae</name>
    <name type="common">American house dust mite</name>
    <dbReference type="NCBI Taxonomy" id="6954"/>
    <lineage>
        <taxon>Eukaryota</taxon>
        <taxon>Metazoa</taxon>
        <taxon>Ecdysozoa</taxon>
        <taxon>Arthropoda</taxon>
        <taxon>Chelicerata</taxon>
        <taxon>Arachnida</taxon>
        <taxon>Acari</taxon>
        <taxon>Acariformes</taxon>
        <taxon>Sarcoptiformes</taxon>
        <taxon>Astigmata</taxon>
        <taxon>Psoroptidia</taxon>
        <taxon>Analgoidea</taxon>
        <taxon>Pyroglyphidae</taxon>
        <taxon>Dermatophagoidinae</taxon>
        <taxon>Dermatophagoides</taxon>
    </lineage>
</organism>
<feature type="transmembrane region" description="Helical" evidence="14">
    <location>
        <begin position="1322"/>
        <end position="1347"/>
    </location>
</feature>
<feature type="transmembrane region" description="Helical" evidence="14">
    <location>
        <begin position="1215"/>
        <end position="1240"/>
    </location>
</feature>
<dbReference type="PROSITE" id="PS50939">
    <property type="entry name" value="CYTOCHROME_B561"/>
    <property type="match status" value="1"/>
</dbReference>
<feature type="compositionally biased region" description="Low complexity" evidence="15">
    <location>
        <begin position="206"/>
        <end position="217"/>
    </location>
</feature>
<dbReference type="Pfam" id="PF04547">
    <property type="entry name" value="Anoctamin"/>
    <property type="match status" value="1"/>
</dbReference>
<evidence type="ECO:0000256" key="1">
    <source>
        <dbReference type="ARBA" id="ARBA00001970"/>
    </source>
</evidence>
<comment type="cofactor">
    <cofactor evidence="1">
        <name>heme b</name>
        <dbReference type="ChEBI" id="CHEBI:60344"/>
    </cofactor>
</comment>
<dbReference type="GO" id="GO:0005254">
    <property type="term" value="F:chloride channel activity"/>
    <property type="evidence" value="ECO:0007669"/>
    <property type="project" value="TreeGrafter"/>
</dbReference>
<keyword evidence="6" id="KW-0349">Heme</keyword>
<evidence type="ECO:0000256" key="6">
    <source>
        <dbReference type="ARBA" id="ARBA00022617"/>
    </source>
</evidence>
<dbReference type="SMART" id="SM00665">
    <property type="entry name" value="B561"/>
    <property type="match status" value="1"/>
</dbReference>
<comment type="caution">
    <text evidence="14">Lacks conserved residue(s) required for the propagation of feature annotation.</text>
</comment>
<dbReference type="GO" id="GO:0005886">
    <property type="term" value="C:plasma membrane"/>
    <property type="evidence" value="ECO:0007669"/>
    <property type="project" value="UniProtKB-SubCell"/>
</dbReference>
<evidence type="ECO:0000256" key="11">
    <source>
        <dbReference type="ARBA" id="ARBA00023004"/>
    </source>
</evidence>
<evidence type="ECO:0000313" key="17">
    <source>
        <dbReference type="EMBL" id="KAH7642834.1"/>
    </source>
</evidence>
<feature type="transmembrane region" description="Helical" evidence="14">
    <location>
        <begin position="885"/>
        <end position="912"/>
    </location>
</feature>
<dbReference type="Pfam" id="PF03188">
    <property type="entry name" value="Cytochrom_B561"/>
    <property type="match status" value="1"/>
</dbReference>
<sequence length="1453" mass="168505">MNRFKLARVNINYPSQESPTKQQQQQRRRKSQSESISIALPDRQQQRNQQQSTSCKRRHPNINMESTFLQSATPPLFISDSNHLPKLSNDYYYRGHKIHLNSDLKTILNNSSVNQQQQQSEQRPKTSYDLNASFVTDDNIISGLTNRIIANRSDLFSSYSSFDPTINRNDSAPSRMNQRKQTTSETETWAKPPKHCHRRSIPNDQTTTTSSTTTMSTKQLKSPEILEELNIKRLSELDNLLFPRIQENKKSRSTNSLNNMVEKTTEEINKERMKNKTTLLSHYFEDGKRRVDFVLVHAKPLHPNQTKGEEVEPIQQRSVFEFNLKDEGLHLEMAEEINDSQHVFTKIYAPWSVVTRYAEIMRLKMPMRTMQTTWKMLFDDDEVHSMRFTAAYSKDKEYLFDIPPQKEQFFSPAQRAQVIEFILKRKSFSSKQDDVTEFGINKLLSDRVYTAAYPLHEGKVNADYRSPRMQLIQNWASIKMAFHHQPLDEIKNYFGVKIALYFAWLGFYTSMLIPASVVGVLCFLFGFFTLDKDIPSKEICNNTYDHYLMCPQCAHDCNFTRFSDSCIYAKATYLFDNPATVFFAIFMSLWATVYLEMWKRYSARITYRWDLSNFDAVEEYPRPEYLARLSNVSNRRLNVITRMYEPYIPFWRRQLPYTVLSASIVFFLILIAMGSVVSVIVYRSTIRSFIRFKKTDTRPGKSRKIDIGFLQKYSSIVVSSSAAGLNLIFILILNNLYSRIANYLTELEMPRTQTEFDNSLTLKMFLLQFVNYYSSIFYIAFFKGRFIGNPGEFDDESLTQEECASGGCLLELAIQLSIIMIGRQMFSAAIELCMPFLYNMFNRWKYRSTSDNRNRVTRFNVPQWEDDFLLTRWLPTSLFYEYLEMVIQFGFVTIFVSAFPLAPLFALINNVFEIRLDARKMITVYRRPVAQRVKNIGIWYRILDTICKLSVITNAMIIAFTTEFVPRLIYYFEHGALNGYVNSTLSFFEAKVVNEHLKLGYDESKLTYCLYPDYREPPWAETNSRYKFTSFYYKLLAFRLLFVVIFENIIAAVTSMMRWLIPDIPQQLRQQMRQHAYLTNELILQQEYQRVKEISNGLDSNDNANRVRTALTTSRMTANSNSNNYLRMTTPMIIKNQQQQSPQSTTAFLIDLNNQSSLNDKQFQQSPQPPPPQQQQPPPPPSTSSSSSSSMVNMDNVSKFPITNTIITTLSQDNLFWLCMVIVEILALTLIICSICWMLQIGGFGFDDNSIFNFHPVCMTLGMIVCNANGILAYRSTKNWSYKRQKTLHLLLQSSAIIISWIGIASAYIFHDNKKIPHFYSLHSWLGLTALIGVTISVITSFLTFYYPKASAVYCKLTLPFHIFGGITNIALSAGICAIGITEKAIFSLNNKPDVNQQYSALPSIAILLNVFGVILVIFTILVVWMVTKPEFKNKYKQTLDSHYALRRQTTLE</sequence>
<evidence type="ECO:0000256" key="7">
    <source>
        <dbReference type="ARBA" id="ARBA00022692"/>
    </source>
</evidence>
<keyword evidence="11" id="KW-0408">Iron</keyword>
<reference evidence="17" key="2">
    <citation type="journal article" date="2021" name="World Allergy Organ. J.">
        <title>Chromosome-level assembly of Dermatophagoides farinae genome and transcriptome reveals two novel allergens Der f 37 and Der f 39.</title>
        <authorList>
            <person name="Chen J."/>
            <person name="Cai Z."/>
            <person name="Fan D."/>
            <person name="Hu J."/>
            <person name="Hou Y."/>
            <person name="He Y."/>
            <person name="Zhang Z."/>
            <person name="Zhao Z."/>
            <person name="Gao P."/>
            <person name="Hu W."/>
            <person name="Sun J."/>
            <person name="Li J."/>
            <person name="Ji K."/>
        </authorList>
    </citation>
    <scope>NUCLEOTIDE SEQUENCE</scope>
    <source>
        <strain evidence="17">JKM2019</strain>
    </source>
</reference>
<keyword evidence="10 14" id="KW-1133">Transmembrane helix</keyword>
<evidence type="ECO:0000256" key="10">
    <source>
        <dbReference type="ARBA" id="ARBA00022989"/>
    </source>
</evidence>
<comment type="similarity">
    <text evidence="3 14">Belongs to the anoctamin family.</text>
</comment>
<evidence type="ECO:0000256" key="5">
    <source>
        <dbReference type="ARBA" id="ARBA00022475"/>
    </source>
</evidence>
<dbReference type="Pfam" id="PF16178">
    <property type="entry name" value="Anoct_dimer"/>
    <property type="match status" value="1"/>
</dbReference>
<evidence type="ECO:0000259" key="16">
    <source>
        <dbReference type="PROSITE" id="PS50939"/>
    </source>
</evidence>
<proteinExistence type="inferred from homology"/>
<feature type="transmembrane region" description="Helical" evidence="14">
    <location>
        <begin position="1359"/>
        <end position="1381"/>
    </location>
</feature>
<keyword evidence="13" id="KW-0325">Glycoprotein</keyword>
<gene>
    <name evidence="17" type="ORF">HUG17_9525</name>
</gene>
<evidence type="ECO:0000256" key="2">
    <source>
        <dbReference type="ARBA" id="ARBA00004651"/>
    </source>
</evidence>
<dbReference type="InterPro" id="IPR007632">
    <property type="entry name" value="Anoctamin"/>
</dbReference>
<feature type="transmembrane region" description="Helical" evidence="14">
    <location>
        <begin position="579"/>
        <end position="598"/>
    </location>
</feature>
<feature type="transmembrane region" description="Helical" evidence="14">
    <location>
        <begin position="501"/>
        <end position="528"/>
    </location>
</feature>
<feature type="compositionally biased region" description="Pro residues" evidence="15">
    <location>
        <begin position="1167"/>
        <end position="1182"/>
    </location>
</feature>
<feature type="transmembrane region" description="Helical" evidence="14">
    <location>
        <begin position="1401"/>
        <end position="1427"/>
    </location>
</feature>
<dbReference type="GO" id="GO:0046983">
    <property type="term" value="F:protein dimerization activity"/>
    <property type="evidence" value="ECO:0007669"/>
    <property type="project" value="InterPro"/>
</dbReference>
<keyword evidence="8" id="KW-0479">Metal-binding</keyword>
<evidence type="ECO:0000256" key="14">
    <source>
        <dbReference type="RuleBase" id="RU280814"/>
    </source>
</evidence>
<feature type="transmembrane region" description="Helical" evidence="14">
    <location>
        <begin position="1287"/>
        <end position="1310"/>
    </location>
</feature>
<accession>A0A9D4SHP7</accession>
<dbReference type="InterPro" id="IPR006593">
    <property type="entry name" value="Cyt_b561/ferric_Rdtase_TM"/>
</dbReference>
<keyword evidence="7 14" id="KW-0812">Transmembrane</keyword>
<feature type="transmembrane region" description="Helical" evidence="14">
    <location>
        <begin position="713"/>
        <end position="740"/>
    </location>
</feature>
<feature type="transmembrane region" description="Helical" evidence="14">
    <location>
        <begin position="760"/>
        <end position="781"/>
    </location>
</feature>
<feature type="domain" description="Cytochrome b561" evidence="16">
    <location>
        <begin position="1222"/>
        <end position="1428"/>
    </location>
</feature>
<evidence type="ECO:0000256" key="8">
    <source>
        <dbReference type="ARBA" id="ARBA00022723"/>
    </source>
</evidence>
<protein>
    <recommendedName>
        <fullName evidence="14">Anoctamin</fullName>
    </recommendedName>
</protein>
<evidence type="ECO:0000256" key="13">
    <source>
        <dbReference type="ARBA" id="ARBA00023180"/>
    </source>
</evidence>
<evidence type="ECO:0000256" key="4">
    <source>
        <dbReference type="ARBA" id="ARBA00022448"/>
    </source>
</evidence>
<dbReference type="Proteomes" id="UP000828236">
    <property type="component" value="Unassembled WGS sequence"/>
</dbReference>
<feature type="transmembrane region" description="Helical" evidence="14">
    <location>
        <begin position="951"/>
        <end position="972"/>
    </location>
</feature>
<dbReference type="InterPro" id="IPR032394">
    <property type="entry name" value="Anoct_dimer"/>
</dbReference>
<dbReference type="InterPro" id="IPR049452">
    <property type="entry name" value="Anoctamin_TM"/>
</dbReference>
<feature type="region of interest" description="Disordered" evidence="15">
    <location>
        <begin position="166"/>
        <end position="220"/>
    </location>
</feature>
<dbReference type="FunFam" id="1.20.120.1770:FF:000001">
    <property type="entry name" value="Cytochrome b reductase 1"/>
    <property type="match status" value="1"/>
</dbReference>
<feature type="transmembrane region" description="Helical" evidence="14">
    <location>
        <begin position="659"/>
        <end position="682"/>
    </location>
</feature>
<name>A0A9D4SHP7_DERFA</name>
<dbReference type="PANTHER" id="PTHR12308">
    <property type="entry name" value="ANOCTAMIN"/>
    <property type="match status" value="1"/>
</dbReference>
<feature type="compositionally biased region" description="Low complexity" evidence="15">
    <location>
        <begin position="14"/>
        <end position="25"/>
    </location>
</feature>
<keyword evidence="12 14" id="KW-0472">Membrane</keyword>
<dbReference type="PANTHER" id="PTHR12308:SF83">
    <property type="entry name" value="ANOCTAMIN"/>
    <property type="match status" value="1"/>
</dbReference>
<feature type="region of interest" description="Disordered" evidence="15">
    <location>
        <begin position="1159"/>
        <end position="1191"/>
    </location>
</feature>
<keyword evidence="4" id="KW-0813">Transport</keyword>
<feature type="region of interest" description="Disordered" evidence="15">
    <location>
        <begin position="9"/>
        <end position="56"/>
    </location>
</feature>
<dbReference type="Gene3D" id="1.20.120.1770">
    <property type="match status" value="1"/>
</dbReference>
<feature type="compositionally biased region" description="Polar residues" evidence="15">
    <location>
        <begin position="166"/>
        <end position="187"/>
    </location>
</feature>
<comment type="caution">
    <text evidence="17">The sequence shown here is derived from an EMBL/GenBank/DDBJ whole genome shotgun (WGS) entry which is preliminary data.</text>
</comment>
<reference evidence="17" key="1">
    <citation type="submission" date="2020-06" db="EMBL/GenBank/DDBJ databases">
        <authorList>
            <person name="Ji K."/>
            <person name="Li J."/>
        </authorList>
    </citation>
    <scope>NUCLEOTIDE SEQUENCE</scope>
    <source>
        <strain evidence="17">JKM2019</strain>
        <tissue evidence="17">Whole body</tissue>
    </source>
</reference>
<dbReference type="EMBL" id="SDOV01000003">
    <property type="protein sequence ID" value="KAH7642834.1"/>
    <property type="molecule type" value="Genomic_DNA"/>
</dbReference>
<feature type="transmembrane region" description="Helical" evidence="14">
    <location>
        <begin position="1036"/>
        <end position="1061"/>
    </location>
</feature>
<keyword evidence="5" id="KW-1003">Cell membrane</keyword>
<comment type="subcellular location">
    <subcellularLocation>
        <location evidence="2">Cell membrane</location>
        <topology evidence="2">Multi-pass membrane protein</topology>
    </subcellularLocation>
    <subcellularLocation>
        <location evidence="14">Membrane</location>
        <topology evidence="14">Multi-pass membrane protein</topology>
    </subcellularLocation>
</comment>